<feature type="binding site" evidence="9">
    <location>
        <begin position="97"/>
        <end position="107"/>
    </location>
    <ligand>
        <name>ATP</name>
        <dbReference type="ChEBI" id="CHEBI:30616"/>
    </ligand>
</feature>
<dbReference type="PIRSF" id="PIRSF010376">
    <property type="entry name" value="IspE"/>
    <property type="match status" value="1"/>
</dbReference>
<dbReference type="Gene3D" id="3.30.70.890">
    <property type="entry name" value="GHMP kinase, C-terminal domain"/>
    <property type="match status" value="1"/>
</dbReference>
<dbReference type="GO" id="GO:0005524">
    <property type="term" value="F:ATP binding"/>
    <property type="evidence" value="ECO:0007669"/>
    <property type="project" value="UniProtKB-UniRule"/>
</dbReference>
<evidence type="ECO:0000259" key="11">
    <source>
        <dbReference type="Pfam" id="PF08544"/>
    </source>
</evidence>
<dbReference type="KEGG" id="cad:Curi_c01490"/>
<dbReference type="PATRIC" id="fig|1128398.3.peg.149"/>
<dbReference type="SUPFAM" id="SSF54211">
    <property type="entry name" value="Ribosomal protein S5 domain 2-like"/>
    <property type="match status" value="1"/>
</dbReference>
<proteinExistence type="inferred from homology"/>
<keyword evidence="5 9" id="KW-0547">Nucleotide-binding</keyword>
<dbReference type="UniPathway" id="UPA00056">
    <property type="reaction ID" value="UER00094"/>
</dbReference>
<comment type="similarity">
    <text evidence="1 9">Belongs to the GHMP kinase family. IspE subfamily.</text>
</comment>
<dbReference type="STRING" id="1128398.Curi_c01490"/>
<dbReference type="PANTHER" id="PTHR43527:SF2">
    <property type="entry name" value="4-DIPHOSPHOCYTIDYL-2-C-METHYL-D-ERYTHRITOL KINASE, CHLOROPLASTIC"/>
    <property type="match status" value="1"/>
</dbReference>
<evidence type="ECO:0000259" key="10">
    <source>
        <dbReference type="Pfam" id="PF00288"/>
    </source>
</evidence>
<dbReference type="eggNOG" id="COG1947">
    <property type="taxonomic scope" value="Bacteria"/>
</dbReference>
<dbReference type="EC" id="2.7.1.148" evidence="2 9"/>
<keyword evidence="6 9" id="KW-0418">Kinase</keyword>
<keyword evidence="7 9" id="KW-0067">ATP-binding</keyword>
<evidence type="ECO:0000256" key="5">
    <source>
        <dbReference type="ARBA" id="ARBA00022741"/>
    </source>
</evidence>
<comment type="function">
    <text evidence="9">Catalyzes the phosphorylation of the position 2 hydroxy group of 4-diphosphocytidyl-2C-methyl-D-erythritol.</text>
</comment>
<feature type="domain" description="GHMP kinase N-terminal" evidence="10">
    <location>
        <begin position="69"/>
        <end position="147"/>
    </location>
</feature>
<dbReference type="NCBIfam" id="TIGR00154">
    <property type="entry name" value="ispE"/>
    <property type="match status" value="1"/>
</dbReference>
<evidence type="ECO:0000313" key="12">
    <source>
        <dbReference type="EMBL" id="AFS77229.1"/>
    </source>
</evidence>
<organism evidence="12 13">
    <name type="scientific">Gottschalkia acidurici (strain ATCC 7906 / DSM 604 / BCRC 14475 / CIP 104303 / KCTC 5404 / NCIMB 10678 / 9a)</name>
    <name type="common">Clostridium acidurici</name>
    <dbReference type="NCBI Taxonomy" id="1128398"/>
    <lineage>
        <taxon>Bacteria</taxon>
        <taxon>Bacillati</taxon>
        <taxon>Bacillota</taxon>
        <taxon>Tissierellia</taxon>
        <taxon>Tissierellales</taxon>
        <taxon>Gottschalkiaceae</taxon>
        <taxon>Gottschalkia</taxon>
    </lineage>
</organism>
<comment type="pathway">
    <text evidence="9">Isoprenoid biosynthesis; isopentenyl diphosphate biosynthesis via DXP pathway; isopentenyl diphosphate from 1-deoxy-D-xylulose 5-phosphate: step 3/6.</text>
</comment>
<feature type="active site" evidence="9">
    <location>
        <position position="139"/>
    </location>
</feature>
<dbReference type="SUPFAM" id="SSF55060">
    <property type="entry name" value="GHMP Kinase, C-terminal domain"/>
    <property type="match status" value="1"/>
</dbReference>
<gene>
    <name evidence="9 12" type="primary">ispE</name>
    <name evidence="12" type="ordered locus">Curi_c01490</name>
</gene>
<evidence type="ECO:0000256" key="9">
    <source>
        <dbReference type="HAMAP-Rule" id="MF_00061"/>
    </source>
</evidence>
<keyword evidence="13" id="KW-1185">Reference proteome</keyword>
<dbReference type="EMBL" id="CP003326">
    <property type="protein sequence ID" value="AFS77229.1"/>
    <property type="molecule type" value="Genomic_DNA"/>
</dbReference>
<feature type="domain" description="GHMP kinase C-terminal" evidence="11">
    <location>
        <begin position="202"/>
        <end position="275"/>
    </location>
</feature>
<evidence type="ECO:0000256" key="4">
    <source>
        <dbReference type="ARBA" id="ARBA00022679"/>
    </source>
</evidence>
<dbReference type="GO" id="GO:0016114">
    <property type="term" value="P:terpenoid biosynthetic process"/>
    <property type="evidence" value="ECO:0007669"/>
    <property type="project" value="UniProtKB-UniRule"/>
</dbReference>
<dbReference type="GO" id="GO:0019288">
    <property type="term" value="P:isopentenyl diphosphate biosynthetic process, methylerythritol 4-phosphate pathway"/>
    <property type="evidence" value="ECO:0007669"/>
    <property type="project" value="UniProtKB-UniRule"/>
</dbReference>
<dbReference type="HOGENOM" id="CLU_053057_1_1_9"/>
<dbReference type="HAMAP" id="MF_00061">
    <property type="entry name" value="IspE"/>
    <property type="match status" value="1"/>
</dbReference>
<reference evidence="12 13" key="1">
    <citation type="journal article" date="2012" name="PLoS ONE">
        <title>The purine-utilizing bacterium Clostridium acidurici 9a: a genome-guided metabolic reconsideration.</title>
        <authorList>
            <person name="Hartwich K."/>
            <person name="Poehlein A."/>
            <person name="Daniel R."/>
        </authorList>
    </citation>
    <scope>NUCLEOTIDE SEQUENCE [LARGE SCALE GENOMIC DNA]</scope>
    <source>
        <strain evidence="13">ATCC 7906 / DSM 604 / BCRC 14475 / CIP 104303 / KCTC 5404 / NCIMB 10678 / 9a</strain>
    </source>
</reference>
<evidence type="ECO:0000313" key="13">
    <source>
        <dbReference type="Proteomes" id="UP000006094"/>
    </source>
</evidence>
<accession>K0AVC7</accession>
<evidence type="ECO:0000256" key="8">
    <source>
        <dbReference type="ARBA" id="ARBA00032554"/>
    </source>
</evidence>
<feature type="active site" evidence="9">
    <location>
        <position position="11"/>
    </location>
</feature>
<dbReference type="AlphaFoldDB" id="K0AVC7"/>
<dbReference type="RefSeq" id="WP_014966366.1">
    <property type="nucleotide sequence ID" value="NC_018664.1"/>
</dbReference>
<protein>
    <recommendedName>
        <fullName evidence="3 9">4-diphosphocytidyl-2-C-methyl-D-erythritol kinase</fullName>
        <shortName evidence="9">CMK</shortName>
        <ecNumber evidence="2 9">2.7.1.148</ecNumber>
    </recommendedName>
    <alternativeName>
        <fullName evidence="8 9">4-(cytidine-5'-diphospho)-2-C-methyl-D-erythritol kinase</fullName>
    </alternativeName>
</protein>
<evidence type="ECO:0000256" key="6">
    <source>
        <dbReference type="ARBA" id="ARBA00022777"/>
    </source>
</evidence>
<sequence length="286" mass="31355">MRKVKLNAYAKINLSLDVLGKRENGYHELSMIMQQIDLKDIITIEEVNGIQNSIEINSNSSKVPLDNSNIVYRAWEEISKKYSGNKGVRVSIEKNIPISAGLAGGSTDAAAVLKGLNKLWSLNLTDAELMDIGLKVGADVPFCIIGGTALAEGIGEKLTKIKSFSNKYILLANPGIEVSTSHVYKNLNLKTIEKRPDINNIIRYIEQSDIYSLSKEMSNVLESVTIKENPIIDEIKQSMISNGAVGSLMSGSGATVFGIFDSEEKLENCKKILEKKIDTVICTKTI</sequence>
<dbReference type="NCBIfam" id="NF011202">
    <property type="entry name" value="PRK14608.1"/>
    <property type="match status" value="1"/>
</dbReference>
<dbReference type="Pfam" id="PF08544">
    <property type="entry name" value="GHMP_kinases_C"/>
    <property type="match status" value="1"/>
</dbReference>
<dbReference type="InterPro" id="IPR020568">
    <property type="entry name" value="Ribosomal_Su5_D2-typ_SF"/>
</dbReference>
<dbReference type="GO" id="GO:0050515">
    <property type="term" value="F:4-(cytidine 5'-diphospho)-2-C-methyl-D-erythritol kinase activity"/>
    <property type="evidence" value="ECO:0007669"/>
    <property type="project" value="UniProtKB-UniRule"/>
</dbReference>
<dbReference type="InterPro" id="IPR013750">
    <property type="entry name" value="GHMP_kinase_C_dom"/>
</dbReference>
<evidence type="ECO:0000256" key="1">
    <source>
        <dbReference type="ARBA" id="ARBA00009684"/>
    </source>
</evidence>
<dbReference type="OrthoDB" id="9809438at2"/>
<dbReference type="PANTHER" id="PTHR43527">
    <property type="entry name" value="4-DIPHOSPHOCYTIDYL-2-C-METHYL-D-ERYTHRITOL KINASE, CHLOROPLASTIC"/>
    <property type="match status" value="1"/>
</dbReference>
<dbReference type="InterPro" id="IPR014721">
    <property type="entry name" value="Ribsml_uS5_D2-typ_fold_subgr"/>
</dbReference>
<evidence type="ECO:0000256" key="2">
    <source>
        <dbReference type="ARBA" id="ARBA00012052"/>
    </source>
</evidence>
<dbReference type="InterPro" id="IPR006204">
    <property type="entry name" value="GHMP_kinase_N_dom"/>
</dbReference>
<dbReference type="Proteomes" id="UP000006094">
    <property type="component" value="Chromosome"/>
</dbReference>
<comment type="catalytic activity">
    <reaction evidence="9">
        <text>4-CDP-2-C-methyl-D-erythritol + ATP = 4-CDP-2-C-methyl-D-erythritol 2-phosphate + ADP + H(+)</text>
        <dbReference type="Rhea" id="RHEA:18437"/>
        <dbReference type="ChEBI" id="CHEBI:15378"/>
        <dbReference type="ChEBI" id="CHEBI:30616"/>
        <dbReference type="ChEBI" id="CHEBI:57823"/>
        <dbReference type="ChEBI" id="CHEBI:57919"/>
        <dbReference type="ChEBI" id="CHEBI:456216"/>
        <dbReference type="EC" id="2.7.1.148"/>
    </reaction>
</comment>
<dbReference type="InterPro" id="IPR036554">
    <property type="entry name" value="GHMP_kinase_C_sf"/>
</dbReference>
<keyword evidence="4 9" id="KW-0808">Transferase</keyword>
<name>K0AVC7_GOTA9</name>
<evidence type="ECO:0000256" key="3">
    <source>
        <dbReference type="ARBA" id="ARBA00017473"/>
    </source>
</evidence>
<dbReference type="Pfam" id="PF00288">
    <property type="entry name" value="GHMP_kinases_N"/>
    <property type="match status" value="1"/>
</dbReference>
<dbReference type="Gene3D" id="3.30.230.10">
    <property type="match status" value="1"/>
</dbReference>
<dbReference type="InterPro" id="IPR004424">
    <property type="entry name" value="IspE"/>
</dbReference>
<evidence type="ECO:0000256" key="7">
    <source>
        <dbReference type="ARBA" id="ARBA00022840"/>
    </source>
</evidence>
<keyword evidence="9" id="KW-0414">Isoprene biosynthesis</keyword>